<keyword evidence="1" id="KW-0732">Signal</keyword>
<comment type="caution">
    <text evidence="2">The sequence shown here is derived from an EMBL/GenBank/DDBJ whole genome shotgun (WGS) entry which is preliminary data.</text>
</comment>
<dbReference type="GeneID" id="85438174"/>
<dbReference type="Proteomes" id="UP001230504">
    <property type="component" value="Unassembled WGS sequence"/>
</dbReference>
<accession>A0AAD8Q7L8</accession>
<reference evidence="2" key="1">
    <citation type="submission" date="2021-06" db="EMBL/GenBank/DDBJ databases">
        <title>Comparative genomics, transcriptomics and evolutionary studies reveal genomic signatures of adaptation to plant cell wall in hemibiotrophic fungi.</title>
        <authorList>
            <consortium name="DOE Joint Genome Institute"/>
            <person name="Baroncelli R."/>
            <person name="Diaz J.F."/>
            <person name="Benocci T."/>
            <person name="Peng M."/>
            <person name="Battaglia E."/>
            <person name="Haridas S."/>
            <person name="Andreopoulos W."/>
            <person name="Labutti K."/>
            <person name="Pangilinan J."/>
            <person name="Floch G.L."/>
            <person name="Makela M.R."/>
            <person name="Henrissat B."/>
            <person name="Grigoriev I.V."/>
            <person name="Crouch J.A."/>
            <person name="De Vries R.P."/>
            <person name="Sukno S.A."/>
            <person name="Thon M.R."/>
        </authorList>
    </citation>
    <scope>NUCLEOTIDE SEQUENCE</scope>
    <source>
        <strain evidence="2">CBS 125086</strain>
    </source>
</reference>
<evidence type="ECO:0000256" key="1">
    <source>
        <dbReference type="SAM" id="SignalP"/>
    </source>
</evidence>
<organism evidence="2 3">
    <name type="scientific">Colletotrichum navitas</name>
    <dbReference type="NCBI Taxonomy" id="681940"/>
    <lineage>
        <taxon>Eukaryota</taxon>
        <taxon>Fungi</taxon>
        <taxon>Dikarya</taxon>
        <taxon>Ascomycota</taxon>
        <taxon>Pezizomycotina</taxon>
        <taxon>Sordariomycetes</taxon>
        <taxon>Hypocreomycetidae</taxon>
        <taxon>Glomerellales</taxon>
        <taxon>Glomerellaceae</taxon>
        <taxon>Colletotrichum</taxon>
        <taxon>Colletotrichum graminicola species complex</taxon>
    </lineage>
</organism>
<proteinExistence type="predicted"/>
<sequence length="234" mass="24565">MQAKILPAILTVLSLTSVDAAILPRATLSPGNIVVPEVVYNPPDLFDPEYTALNIFRNDLLKTTTLVSDLTRTPGTTVKDRTDQVNAVIRQVTSNTNSIRTRVGYIIGNLQGIVPSGVPAPTGTGASPATPTAEVLQVAQDALARTATSQLQSLQTQTDAVIDVTGKAAYSLAFTQAKLALEITLTTVAATAKTLIDAVANSIDNVNSIADRIRNLKSKLDSVLAIGVTPDATF</sequence>
<name>A0AAD8Q7L8_9PEZI</name>
<evidence type="ECO:0000313" key="3">
    <source>
        <dbReference type="Proteomes" id="UP001230504"/>
    </source>
</evidence>
<gene>
    <name evidence="2" type="ORF">LY79DRAFT_508395</name>
</gene>
<dbReference type="AlphaFoldDB" id="A0AAD8Q7L8"/>
<protein>
    <recommendedName>
        <fullName evidence="4">Cell wall protein</fullName>
    </recommendedName>
</protein>
<feature type="chain" id="PRO_5041928463" description="Cell wall protein" evidence="1">
    <location>
        <begin position="21"/>
        <end position="234"/>
    </location>
</feature>
<keyword evidence="3" id="KW-1185">Reference proteome</keyword>
<feature type="signal peptide" evidence="1">
    <location>
        <begin position="1"/>
        <end position="20"/>
    </location>
</feature>
<dbReference type="RefSeq" id="XP_060418019.1">
    <property type="nucleotide sequence ID" value="XM_060553934.1"/>
</dbReference>
<evidence type="ECO:0000313" key="2">
    <source>
        <dbReference type="EMBL" id="KAK1597205.1"/>
    </source>
</evidence>
<dbReference type="EMBL" id="JAHLJV010000009">
    <property type="protein sequence ID" value="KAK1597205.1"/>
    <property type="molecule type" value="Genomic_DNA"/>
</dbReference>
<evidence type="ECO:0008006" key="4">
    <source>
        <dbReference type="Google" id="ProtNLM"/>
    </source>
</evidence>